<dbReference type="InterPro" id="IPR009030">
    <property type="entry name" value="Growth_fac_rcpt_cys_sf"/>
</dbReference>
<name>V6LVG3_9EUKA</name>
<keyword evidence="2" id="KW-1133">Transmembrane helix</keyword>
<evidence type="ECO:0000256" key="1">
    <source>
        <dbReference type="SAM" id="MobiDB-lite"/>
    </source>
</evidence>
<dbReference type="SUPFAM" id="SSF57184">
    <property type="entry name" value="Growth factor receptor domain"/>
    <property type="match status" value="1"/>
</dbReference>
<reference evidence="3 4" key="1">
    <citation type="journal article" date="2014" name="PLoS Genet.">
        <title>The Genome of Spironucleus salmonicida Highlights a Fish Pathogen Adapted to Fluctuating Environments.</title>
        <authorList>
            <person name="Xu F."/>
            <person name="Jerlstrom-Hultqvist J."/>
            <person name="Einarsson E."/>
            <person name="Astvaldsson A."/>
            <person name="Svard S.G."/>
            <person name="Andersson J.O."/>
        </authorList>
    </citation>
    <scope>NUCLEOTIDE SEQUENCE</scope>
    <source>
        <strain evidence="4">ATCC 50377</strain>
    </source>
</reference>
<accession>V6LVG3</accession>
<keyword evidence="2" id="KW-0472">Membrane</keyword>
<dbReference type="OrthoDB" id="14563at2759"/>
<reference evidence="4" key="2">
    <citation type="submission" date="2020-12" db="EMBL/GenBank/DDBJ databases">
        <title>New Spironucleus salmonicida genome in near-complete chromosomes.</title>
        <authorList>
            <person name="Xu F."/>
            <person name="Kurt Z."/>
            <person name="Jimenez-Gonzalez A."/>
            <person name="Astvaldsson A."/>
            <person name="Andersson J.O."/>
            <person name="Svard S.G."/>
        </authorList>
    </citation>
    <scope>NUCLEOTIDE SEQUENCE</scope>
    <source>
        <strain evidence="4">ATCC 50377</strain>
    </source>
</reference>
<feature type="region of interest" description="Disordered" evidence="1">
    <location>
        <begin position="151"/>
        <end position="201"/>
    </location>
</feature>
<feature type="compositionally biased region" description="Low complexity" evidence="1">
    <location>
        <begin position="192"/>
        <end position="201"/>
    </location>
</feature>
<dbReference type="EMBL" id="KI546037">
    <property type="protein sequence ID" value="EST47671.1"/>
    <property type="molecule type" value="Genomic_DNA"/>
</dbReference>
<evidence type="ECO:0000256" key="2">
    <source>
        <dbReference type="SAM" id="Phobius"/>
    </source>
</evidence>
<evidence type="ECO:0000313" key="4">
    <source>
        <dbReference type="EMBL" id="KAH0570193.1"/>
    </source>
</evidence>
<protein>
    <submittedName>
        <fullName evidence="3">Cysteine-rich membrane protein 1</fullName>
    </submittedName>
</protein>
<dbReference type="AlphaFoldDB" id="V6LVG3"/>
<dbReference type="PANTHER" id="PTHR36721">
    <property type="entry name" value="PROLINE-RICH FAMILY PROTEIN"/>
    <property type="match status" value="1"/>
</dbReference>
<dbReference type="VEuPathDB" id="GiardiaDB:SS50377_28168"/>
<sequence>MQTVDGIDCTTNKQCRDGGSGYCDASTKKCMPCSEGCKVCTSATFCAACDAGSGAGLTTLNGQCATECKQQVVNKVCQDGVSGFCSADSPIPCYCDEASNCAACDQVNNNWSCYACFKNMTKDGKGLCSLCQPGFEKVGVLCLAVEVDPNPNPDPNPPGPVPVPDPNPNPEPAPEPPIPVPPTPVPGPSDPSDPADPSNKLSTGATVGIVIGALVAVGAIGGGLAFYFIRRSKK</sequence>
<dbReference type="Proteomes" id="UP000018208">
    <property type="component" value="Unassembled WGS sequence"/>
</dbReference>
<organism evidence="3">
    <name type="scientific">Spironucleus salmonicida</name>
    <dbReference type="NCBI Taxonomy" id="348837"/>
    <lineage>
        <taxon>Eukaryota</taxon>
        <taxon>Metamonada</taxon>
        <taxon>Diplomonadida</taxon>
        <taxon>Hexamitidae</taxon>
        <taxon>Hexamitinae</taxon>
        <taxon>Spironucleus</taxon>
    </lineage>
</organism>
<proteinExistence type="predicted"/>
<evidence type="ECO:0000313" key="5">
    <source>
        <dbReference type="Proteomes" id="UP000018208"/>
    </source>
</evidence>
<feature type="compositionally biased region" description="Pro residues" evidence="1">
    <location>
        <begin position="151"/>
        <end position="191"/>
    </location>
</feature>
<dbReference type="EMBL" id="AUWU02000008">
    <property type="protein sequence ID" value="KAH0570193.1"/>
    <property type="molecule type" value="Genomic_DNA"/>
</dbReference>
<feature type="transmembrane region" description="Helical" evidence="2">
    <location>
        <begin position="207"/>
        <end position="229"/>
    </location>
</feature>
<evidence type="ECO:0000313" key="3">
    <source>
        <dbReference type="EMBL" id="EST47671.1"/>
    </source>
</evidence>
<dbReference type="PANTHER" id="PTHR36721:SF17">
    <property type="entry name" value="PROTEIN, PUTATIVE-RELATED"/>
    <property type="match status" value="1"/>
</dbReference>
<gene>
    <name evidence="3" type="ORF">SS50377_12257</name>
    <name evidence="4" type="ORF">SS50377_28168</name>
</gene>
<keyword evidence="2" id="KW-0812">Transmembrane</keyword>
<keyword evidence="5" id="KW-1185">Reference proteome</keyword>
<dbReference type="CDD" id="cd12087">
    <property type="entry name" value="TM_EGFR-like"/>
    <property type="match status" value="1"/>
</dbReference>